<feature type="transmembrane region" description="Helical" evidence="7">
    <location>
        <begin position="91"/>
        <end position="111"/>
    </location>
</feature>
<feature type="transmembrane region" description="Helical" evidence="7">
    <location>
        <begin position="291"/>
        <end position="313"/>
    </location>
</feature>
<dbReference type="GO" id="GO:0016020">
    <property type="term" value="C:membrane"/>
    <property type="evidence" value="ECO:0007669"/>
    <property type="project" value="UniProtKB-SubCell"/>
</dbReference>
<evidence type="ECO:0000259" key="8">
    <source>
        <dbReference type="Pfam" id="PF02397"/>
    </source>
</evidence>
<dbReference type="Pfam" id="PF13727">
    <property type="entry name" value="CoA_binding_3"/>
    <property type="match status" value="1"/>
</dbReference>
<name>A0A935IGX4_9MICO</name>
<sequence length="475" mass="51962">MVAAVEGRAGVRRGSRWLALSDALVLVLAVAGAQLWRFGTPADADGFDPTTSFVALEYTWVSIGVIVLWLTSLHVHAAYDPRMLGHGTQEYRAVVDATFRLFAALAIVSYLSKLELARGYVLVAFPVGLVALLVTRRLWRSWLGVHRARGRFADSVLVVGDLAHVQPLVRDLRASSDAGFRVVAVCCADSPESVEGIPVVGCEEDAAELAQRVGADVVAYAASSRLGATGLRKLGWALEGTGIDLVVAPGMTDVAGPRIHARPVAGLSLLYVEAPRFTGTRLLLKSAFDMLAAFILMVALAPLFVVLSALVWFEDHGPVFYTQRRVGHGGRSFVMTKFRSMTVGADQVLPEGNDADGPLFKLRDDPRVTRIGRFLRRSSLDELPQLLNVLRGEMSLVGPRPPLESEVAAYEEDVHRRLLVKPGLTGLWQVSGRSDLSWEDSVRLDLYYVENWSFTSDLRILMRTLRAMHESNGAY</sequence>
<keyword evidence="3 9" id="KW-0808">Transferase</keyword>
<dbReference type="PANTHER" id="PTHR30576">
    <property type="entry name" value="COLANIC BIOSYNTHESIS UDP-GLUCOSE LIPID CARRIER TRANSFERASE"/>
    <property type="match status" value="1"/>
</dbReference>
<evidence type="ECO:0000256" key="4">
    <source>
        <dbReference type="ARBA" id="ARBA00022692"/>
    </source>
</evidence>
<feature type="transmembrane region" description="Helical" evidence="7">
    <location>
        <begin position="117"/>
        <end position="139"/>
    </location>
</feature>
<evidence type="ECO:0000256" key="5">
    <source>
        <dbReference type="ARBA" id="ARBA00022989"/>
    </source>
</evidence>
<evidence type="ECO:0000256" key="7">
    <source>
        <dbReference type="SAM" id="Phobius"/>
    </source>
</evidence>
<reference evidence="9 10" key="1">
    <citation type="submission" date="2020-10" db="EMBL/GenBank/DDBJ databases">
        <title>Connecting structure to function with the recovery of over 1000 high-quality activated sludge metagenome-assembled genomes encoding full-length rRNA genes using long-read sequencing.</title>
        <authorList>
            <person name="Singleton C.M."/>
            <person name="Petriglieri F."/>
            <person name="Kristensen J.M."/>
            <person name="Kirkegaard R.H."/>
            <person name="Michaelsen T.Y."/>
            <person name="Andersen M.H."/>
            <person name="Karst S.M."/>
            <person name="Dueholm M.S."/>
            <person name="Nielsen P.H."/>
            <person name="Albertsen M."/>
        </authorList>
    </citation>
    <scope>NUCLEOTIDE SEQUENCE [LARGE SCALE GENOMIC DNA]</scope>
    <source>
        <strain evidence="9">Ega_18-Q3-R5-49_MAXAC.001</strain>
    </source>
</reference>
<dbReference type="AlphaFoldDB" id="A0A935IGX4"/>
<proteinExistence type="inferred from homology"/>
<dbReference type="InterPro" id="IPR003362">
    <property type="entry name" value="Bact_transf"/>
</dbReference>
<comment type="caution">
    <text evidence="9">The sequence shown here is derived from an EMBL/GenBank/DDBJ whole genome shotgun (WGS) entry which is preliminary data.</text>
</comment>
<comment type="similarity">
    <text evidence="2">Belongs to the bacterial sugar transferase family.</text>
</comment>
<evidence type="ECO:0000256" key="6">
    <source>
        <dbReference type="ARBA" id="ARBA00023136"/>
    </source>
</evidence>
<evidence type="ECO:0000313" key="9">
    <source>
        <dbReference type="EMBL" id="MBK7271859.1"/>
    </source>
</evidence>
<gene>
    <name evidence="9" type="ORF">IPI13_01360</name>
</gene>
<dbReference type="InterPro" id="IPR017475">
    <property type="entry name" value="EPS_sugar_tfrase"/>
</dbReference>
<feature type="domain" description="Bacterial sugar transferase" evidence="8">
    <location>
        <begin position="285"/>
        <end position="468"/>
    </location>
</feature>
<dbReference type="Proteomes" id="UP000726105">
    <property type="component" value="Unassembled WGS sequence"/>
</dbReference>
<keyword evidence="5 7" id="KW-1133">Transmembrane helix</keyword>
<dbReference type="PANTHER" id="PTHR30576:SF10">
    <property type="entry name" value="SLL5057 PROTEIN"/>
    <property type="match status" value="1"/>
</dbReference>
<organism evidence="9 10">
    <name type="scientific">Candidatus Phosphoribacter hodrii</name>
    <dbReference type="NCBI Taxonomy" id="2953743"/>
    <lineage>
        <taxon>Bacteria</taxon>
        <taxon>Bacillati</taxon>
        <taxon>Actinomycetota</taxon>
        <taxon>Actinomycetes</taxon>
        <taxon>Micrococcales</taxon>
        <taxon>Dermatophilaceae</taxon>
        <taxon>Candidatus Phosphoribacter</taxon>
    </lineage>
</organism>
<keyword evidence="6 7" id="KW-0472">Membrane</keyword>
<dbReference type="NCBIfam" id="TIGR03025">
    <property type="entry name" value="EPS_sugtrans"/>
    <property type="match status" value="1"/>
</dbReference>
<evidence type="ECO:0000313" key="10">
    <source>
        <dbReference type="Proteomes" id="UP000726105"/>
    </source>
</evidence>
<dbReference type="GO" id="GO:0016780">
    <property type="term" value="F:phosphotransferase activity, for other substituted phosphate groups"/>
    <property type="evidence" value="ECO:0007669"/>
    <property type="project" value="TreeGrafter"/>
</dbReference>
<feature type="transmembrane region" description="Helical" evidence="7">
    <location>
        <begin position="58"/>
        <end position="79"/>
    </location>
</feature>
<protein>
    <submittedName>
        <fullName evidence="9">Sugar transferase</fullName>
    </submittedName>
</protein>
<dbReference type="EMBL" id="JADJIB010000001">
    <property type="protein sequence ID" value="MBK7271859.1"/>
    <property type="molecule type" value="Genomic_DNA"/>
</dbReference>
<comment type="subcellular location">
    <subcellularLocation>
        <location evidence="1">Membrane</location>
        <topology evidence="1">Multi-pass membrane protein</topology>
    </subcellularLocation>
</comment>
<evidence type="ECO:0000256" key="2">
    <source>
        <dbReference type="ARBA" id="ARBA00006464"/>
    </source>
</evidence>
<keyword evidence="4 7" id="KW-0812">Transmembrane</keyword>
<evidence type="ECO:0000256" key="1">
    <source>
        <dbReference type="ARBA" id="ARBA00004141"/>
    </source>
</evidence>
<dbReference type="Pfam" id="PF02397">
    <property type="entry name" value="Bac_transf"/>
    <property type="match status" value="1"/>
</dbReference>
<evidence type="ECO:0000256" key="3">
    <source>
        <dbReference type="ARBA" id="ARBA00022679"/>
    </source>
</evidence>
<accession>A0A935IGX4</accession>
<feature type="transmembrane region" description="Helical" evidence="7">
    <location>
        <begin position="17"/>
        <end position="38"/>
    </location>
</feature>